<sequence>MTQKQQPLFSVITITRNDLAGLRTTTDSVHRQSLQDFEHIVVDGASEDGTVEWLSQNLSLNPKVSWKSEHDTGIFNAMNKGAKLARGRLLVFMNSGDVFQGDDDLAFVASDWNRTAWTWAFGEMNYVDGAGRHQGATNQTASSARHRALGLAFAPHQSTYMQTKFFRELGGFDEKFMFACDQELAIRASQVSLPVTWHRPLSRFLLGGAHSQTTMLDREMLYHAMREKNGELLFGTKNLDKTFAAAMGAYRRLRIAGGARVRRWRP</sequence>
<comment type="caution">
    <text evidence="2">The sequence shown here is derived from an EMBL/GenBank/DDBJ whole genome shotgun (WGS) entry which is preliminary data.</text>
</comment>
<organism evidence="2 3">
    <name type="scientific">Arthrobacter halodurans</name>
    <dbReference type="NCBI Taxonomy" id="516699"/>
    <lineage>
        <taxon>Bacteria</taxon>
        <taxon>Bacillati</taxon>
        <taxon>Actinomycetota</taxon>
        <taxon>Actinomycetes</taxon>
        <taxon>Micrococcales</taxon>
        <taxon>Micrococcaceae</taxon>
        <taxon>Arthrobacter</taxon>
    </lineage>
</organism>
<dbReference type="EC" id="2.4.-.-" evidence="2"/>
<feature type="domain" description="Glycosyltransferase 2-like" evidence="1">
    <location>
        <begin position="10"/>
        <end position="103"/>
    </location>
</feature>
<keyword evidence="2" id="KW-0328">Glycosyltransferase</keyword>
<dbReference type="RefSeq" id="WP_373971137.1">
    <property type="nucleotide sequence ID" value="NZ_JBHDLJ010000003.1"/>
</dbReference>
<dbReference type="SUPFAM" id="SSF53448">
    <property type="entry name" value="Nucleotide-diphospho-sugar transferases"/>
    <property type="match status" value="1"/>
</dbReference>
<dbReference type="EMBL" id="JBHDLJ010000003">
    <property type="protein sequence ID" value="MFB0833962.1"/>
    <property type="molecule type" value="Genomic_DNA"/>
</dbReference>
<dbReference type="InterPro" id="IPR050834">
    <property type="entry name" value="Glycosyltransf_2"/>
</dbReference>
<dbReference type="GO" id="GO:0016757">
    <property type="term" value="F:glycosyltransferase activity"/>
    <property type="evidence" value="ECO:0007669"/>
    <property type="project" value="UniProtKB-KW"/>
</dbReference>
<reference evidence="2 3" key="1">
    <citation type="submission" date="2024-09" db="EMBL/GenBank/DDBJ databases">
        <authorList>
            <person name="Salinas-Garcia M.A."/>
            <person name="Prieme A."/>
        </authorList>
    </citation>
    <scope>NUCLEOTIDE SEQUENCE [LARGE SCALE GENOMIC DNA]</scope>
    <source>
        <strain evidence="2 3">DSM 21081</strain>
    </source>
</reference>
<dbReference type="Pfam" id="PF00535">
    <property type="entry name" value="Glycos_transf_2"/>
    <property type="match status" value="1"/>
</dbReference>
<dbReference type="Gene3D" id="3.90.550.10">
    <property type="entry name" value="Spore Coat Polysaccharide Biosynthesis Protein SpsA, Chain A"/>
    <property type="match status" value="1"/>
</dbReference>
<evidence type="ECO:0000313" key="3">
    <source>
        <dbReference type="Proteomes" id="UP001575652"/>
    </source>
</evidence>
<name>A0ABV4UNX0_9MICC</name>
<accession>A0ABV4UNX0</accession>
<protein>
    <submittedName>
        <fullName evidence="2">Glycosyltransferase</fullName>
        <ecNumber evidence="2">2.4.-.-</ecNumber>
    </submittedName>
</protein>
<dbReference type="PANTHER" id="PTHR43685">
    <property type="entry name" value="GLYCOSYLTRANSFERASE"/>
    <property type="match status" value="1"/>
</dbReference>
<keyword evidence="3" id="KW-1185">Reference proteome</keyword>
<dbReference type="Proteomes" id="UP001575652">
    <property type="component" value="Unassembled WGS sequence"/>
</dbReference>
<dbReference type="PANTHER" id="PTHR43685:SF2">
    <property type="entry name" value="GLYCOSYLTRANSFERASE 2-LIKE DOMAIN-CONTAINING PROTEIN"/>
    <property type="match status" value="1"/>
</dbReference>
<gene>
    <name evidence="2" type="ORF">ACETWP_05110</name>
</gene>
<dbReference type="InterPro" id="IPR029044">
    <property type="entry name" value="Nucleotide-diphossugar_trans"/>
</dbReference>
<evidence type="ECO:0000313" key="2">
    <source>
        <dbReference type="EMBL" id="MFB0833962.1"/>
    </source>
</evidence>
<keyword evidence="2" id="KW-0808">Transferase</keyword>
<proteinExistence type="predicted"/>
<dbReference type="InterPro" id="IPR001173">
    <property type="entry name" value="Glyco_trans_2-like"/>
</dbReference>
<evidence type="ECO:0000259" key="1">
    <source>
        <dbReference type="Pfam" id="PF00535"/>
    </source>
</evidence>